<dbReference type="Proteomes" id="UP000039865">
    <property type="component" value="Unassembled WGS sequence"/>
</dbReference>
<evidence type="ECO:0000256" key="1">
    <source>
        <dbReference type="ARBA" id="ARBA00022441"/>
    </source>
</evidence>
<dbReference type="PANTHER" id="PTHR46093:SF18">
    <property type="entry name" value="FIBRONECTIN TYPE-III DOMAIN-CONTAINING PROTEIN"/>
    <property type="match status" value="1"/>
</dbReference>
<dbReference type="InterPro" id="IPR011333">
    <property type="entry name" value="SKP1/BTB/POZ_sf"/>
</dbReference>
<protein>
    <submittedName>
        <fullName evidence="4">Kelch motif family protein</fullName>
    </submittedName>
</protein>
<gene>
    <name evidence="4" type="primary">Contig6904.g7389</name>
    <name evidence="4" type="ORF">STYLEM_17723</name>
</gene>
<feature type="domain" description="BTB" evidence="3">
    <location>
        <begin position="349"/>
        <end position="416"/>
    </location>
</feature>
<keyword evidence="1" id="KW-0880">Kelch repeat</keyword>
<dbReference type="Pfam" id="PF00651">
    <property type="entry name" value="BTB"/>
    <property type="match status" value="1"/>
</dbReference>
<proteinExistence type="predicted"/>
<dbReference type="OrthoDB" id="10251809at2759"/>
<dbReference type="SMART" id="SM00225">
    <property type="entry name" value="BTB"/>
    <property type="match status" value="1"/>
</dbReference>
<dbReference type="SMART" id="SM00612">
    <property type="entry name" value="Kelch"/>
    <property type="match status" value="4"/>
</dbReference>
<organism evidence="4 5">
    <name type="scientific">Stylonychia lemnae</name>
    <name type="common">Ciliate</name>
    <dbReference type="NCBI Taxonomy" id="5949"/>
    <lineage>
        <taxon>Eukaryota</taxon>
        <taxon>Sar</taxon>
        <taxon>Alveolata</taxon>
        <taxon>Ciliophora</taxon>
        <taxon>Intramacronucleata</taxon>
        <taxon>Spirotrichea</taxon>
        <taxon>Stichotrichia</taxon>
        <taxon>Sporadotrichida</taxon>
        <taxon>Oxytrichidae</taxon>
        <taxon>Stylonychinae</taxon>
        <taxon>Stylonychia</taxon>
    </lineage>
</organism>
<accession>A0A078B2X8</accession>
<dbReference type="Pfam" id="PF24681">
    <property type="entry name" value="Kelch_KLHDC2_KLHL20_DRC7"/>
    <property type="match status" value="2"/>
</dbReference>
<dbReference type="InterPro" id="IPR000210">
    <property type="entry name" value="BTB/POZ_dom"/>
</dbReference>
<name>A0A078B2X8_STYLE</name>
<evidence type="ECO:0000259" key="3">
    <source>
        <dbReference type="PROSITE" id="PS50097"/>
    </source>
</evidence>
<dbReference type="Gene3D" id="3.30.710.10">
    <property type="entry name" value="Potassium Channel Kv1.1, Chain A"/>
    <property type="match status" value="1"/>
</dbReference>
<keyword evidence="2" id="KW-0677">Repeat</keyword>
<dbReference type="SUPFAM" id="SSF117281">
    <property type="entry name" value="Kelch motif"/>
    <property type="match status" value="2"/>
</dbReference>
<evidence type="ECO:0000313" key="4">
    <source>
        <dbReference type="EMBL" id="CDW88601.1"/>
    </source>
</evidence>
<evidence type="ECO:0000313" key="5">
    <source>
        <dbReference type="Proteomes" id="UP000039865"/>
    </source>
</evidence>
<dbReference type="PROSITE" id="PS50097">
    <property type="entry name" value="BTB"/>
    <property type="match status" value="1"/>
</dbReference>
<dbReference type="EMBL" id="CCKQ01016734">
    <property type="protein sequence ID" value="CDW88601.1"/>
    <property type="molecule type" value="Genomic_DNA"/>
</dbReference>
<evidence type="ECO:0000256" key="2">
    <source>
        <dbReference type="ARBA" id="ARBA00022737"/>
    </source>
</evidence>
<dbReference type="InterPro" id="IPR015915">
    <property type="entry name" value="Kelch-typ_b-propeller"/>
</dbReference>
<dbReference type="Gene3D" id="2.120.10.80">
    <property type="entry name" value="Kelch-type beta propeller"/>
    <property type="match status" value="2"/>
</dbReference>
<dbReference type="SUPFAM" id="SSF54695">
    <property type="entry name" value="POZ domain"/>
    <property type="match status" value="1"/>
</dbReference>
<dbReference type="OMA" id="GHIETHD"/>
<keyword evidence="5" id="KW-1185">Reference proteome</keyword>
<sequence length="506" mass="58130">MDISLGGNIQTPQIKNHTATLYNKKLYVFGGYDGKKNHSQLRIFDTETLKWIKAKRAGGNPPPGRNGHTATLVGKFIEFDEQQFNFAFIDHKLYILGGWLGQGPLAADDMHILDLINFKWLDFNVKGLPPGPCNMHTADSYNNKIYVFRGGDGKDYLNDLHELDTINLQWTKVTQNGACPPPRANHSSAVVKQHLYIFGGWDGSKRLNDLYMLNLDSMTWIQVIVEGESPAPRAGMSLCNVDNKLYLFGGSGPHAYCFNDLYSFDPEQSRWTQCDNFSNPDKQPKARAGHSKTLVDSRLFIIGGSYGQDYLKDVYILDTDPCPQFSFQNTSKSKLLKGIREYTNKEEFSDIVFIVEGRKFYAHKLILSLLSEKFRVMFTNGMMESKQKEIEIQNISYPVFSSIMHYLYTGDFHFGADTEGQELSLDYMFEFLRVSDEYILEDVKMNCEEYLINILNTENYSLINDMADMYNAERLKEYCNWYYRRHSTQFAADSCMSNVDNIDYDD</sequence>
<reference evidence="4 5" key="1">
    <citation type="submission" date="2014-06" db="EMBL/GenBank/DDBJ databases">
        <authorList>
            <person name="Swart Estienne"/>
        </authorList>
    </citation>
    <scope>NUCLEOTIDE SEQUENCE [LARGE SCALE GENOMIC DNA]</scope>
    <source>
        <strain evidence="4 5">130c</strain>
    </source>
</reference>
<dbReference type="AlphaFoldDB" id="A0A078B2X8"/>
<dbReference type="InParanoid" id="A0A078B2X8"/>
<dbReference type="PANTHER" id="PTHR46093">
    <property type="entry name" value="ACYL-COA-BINDING DOMAIN-CONTAINING PROTEIN 5"/>
    <property type="match status" value="1"/>
</dbReference>
<dbReference type="InterPro" id="IPR006652">
    <property type="entry name" value="Kelch_1"/>
</dbReference>